<accession>A0ACD5WTG6</accession>
<name>A0ACD5WTG6_AVESA</name>
<evidence type="ECO:0000313" key="2">
    <source>
        <dbReference type="Proteomes" id="UP001732700"/>
    </source>
</evidence>
<reference evidence="1" key="2">
    <citation type="submission" date="2025-09" db="UniProtKB">
        <authorList>
            <consortium name="EnsemblPlants"/>
        </authorList>
    </citation>
    <scope>IDENTIFICATION</scope>
</reference>
<organism evidence="1 2">
    <name type="scientific">Avena sativa</name>
    <name type="common">Oat</name>
    <dbReference type="NCBI Taxonomy" id="4498"/>
    <lineage>
        <taxon>Eukaryota</taxon>
        <taxon>Viridiplantae</taxon>
        <taxon>Streptophyta</taxon>
        <taxon>Embryophyta</taxon>
        <taxon>Tracheophyta</taxon>
        <taxon>Spermatophyta</taxon>
        <taxon>Magnoliopsida</taxon>
        <taxon>Liliopsida</taxon>
        <taxon>Poales</taxon>
        <taxon>Poaceae</taxon>
        <taxon>BOP clade</taxon>
        <taxon>Pooideae</taxon>
        <taxon>Poodae</taxon>
        <taxon>Poeae</taxon>
        <taxon>Poeae Chloroplast Group 1 (Aveneae type)</taxon>
        <taxon>Aveninae</taxon>
        <taxon>Avena</taxon>
    </lineage>
</organism>
<reference evidence="1" key="1">
    <citation type="submission" date="2021-05" db="EMBL/GenBank/DDBJ databases">
        <authorList>
            <person name="Scholz U."/>
            <person name="Mascher M."/>
            <person name="Fiebig A."/>
        </authorList>
    </citation>
    <scope>NUCLEOTIDE SEQUENCE [LARGE SCALE GENOMIC DNA]</scope>
</reference>
<protein>
    <submittedName>
        <fullName evidence="1">Uncharacterized protein</fullName>
    </submittedName>
</protein>
<proteinExistence type="predicted"/>
<sequence>MRLLISLFSVLFLVRLSLLIFWYVHIVGAVTIGDGFFPVVSPEVAARNRKKHRVIHDRLKGRIPDAPFTSPLEPSWDGFTVEETDTLKVLHTVEFQKRGLPHAYILVWQDKDKRAEMMHNKLSEIHDQGTRWSICVLVSRLWHYRGGTDEGPIKHTDLVLLDSEGTHMYGQIPQGTADKLKDVLQEGKVYIIDKFLCNPSRPTFRPVESPFMVQFTRYTRVQEKPGLEDGFPFCTYSLTAFADIPKPATRPEHFVDVIGQIKTVSDVIPIQSMYQTTGSNTRIVIPADLQGNEIRLVLWGDRAVEFDADTARDMGAKEPVIAIFVGTLPKINHGIKGLSGSSACRCLGEQFIPLASYVPIGLNALVSRVRSDPVDKTVKELDDLDPFEDMEKRFFCTVTVNRLGSDERWWFPSCNTCRKSAKHNGYHYICSDDACSSIEADLTYCISTFASDGTGEAEFMLFDKVASGAIGKTLYAILRQRYPSYTNMDDLANAARHDTAVPPEITHLIGQKYKLMVSISKKWKLKNADKLSFQVNRIEETFKPSLPPAAFTAPSGSPGASSSGGASRAPLPP</sequence>
<dbReference type="Proteomes" id="UP001732700">
    <property type="component" value="Chromosome 4C"/>
</dbReference>
<dbReference type="EnsemblPlants" id="AVESA.00010b.r2.4CG1291180.1">
    <property type="protein sequence ID" value="AVESA.00010b.r2.4CG1291180.1.CDS"/>
    <property type="gene ID" value="AVESA.00010b.r2.4CG1291180"/>
</dbReference>
<keyword evidence="2" id="KW-1185">Reference proteome</keyword>
<evidence type="ECO:0000313" key="1">
    <source>
        <dbReference type="EnsemblPlants" id="AVESA.00010b.r2.4CG1291180.1.CDS"/>
    </source>
</evidence>